<sequence length="394" mass="41791">MSVEALLTRPVATGPAAADTPPSDWQSPVLSPVELLPIASLLPRLVPLRCDGESAEHARVLADCGGVLPPITVHRATLRVIDGTHRVRAALLRGETVIPARFFEGSESDAFVLGVESNITHGRALSADDRSAAVQRILASHPNWSDRAISAVAGLSPKTVGSIRRSVGASLPLPTVRVGRDGRSRPVDAAAGRLKASELIAENPEASLREIAKAAGISPGTVRDVRDRLRRGEDPVPLRQRFTPPHPEQPVSPAVPAPPMPSAPPASPASPAPRQPVDRPTVPPVRTEPPTRPESVPSPRPVAGPPQQRELGPADRARLMDALGKDPSLRYTESGRYLLRLFSTHLIPARRQQELAESVPAHCASAVSVMARECAAAWASLAEVLDQAAAPARR</sequence>
<keyword evidence="4" id="KW-1185">Reference proteome</keyword>
<dbReference type="SUPFAM" id="SSF110849">
    <property type="entry name" value="ParB/Sulfiredoxin"/>
    <property type="match status" value="1"/>
</dbReference>
<protein>
    <submittedName>
        <fullName evidence="3">ParB N-terminal domain-containing protein</fullName>
    </submittedName>
</protein>
<dbReference type="Proteomes" id="UP000657385">
    <property type="component" value="Unassembled WGS sequence"/>
</dbReference>
<accession>A0A931AYW4</accession>
<gene>
    <name evidence="3" type="ORF">I2501_08515</name>
</gene>
<dbReference type="InterPro" id="IPR003115">
    <property type="entry name" value="ParB_N"/>
</dbReference>
<dbReference type="InterPro" id="IPR036086">
    <property type="entry name" value="ParB/Sulfiredoxin_sf"/>
</dbReference>
<dbReference type="Pfam" id="PF13412">
    <property type="entry name" value="HTH_24"/>
    <property type="match status" value="1"/>
</dbReference>
<evidence type="ECO:0000313" key="3">
    <source>
        <dbReference type="EMBL" id="MBF9068080.1"/>
    </source>
</evidence>
<evidence type="ECO:0000256" key="1">
    <source>
        <dbReference type="SAM" id="MobiDB-lite"/>
    </source>
</evidence>
<feature type="domain" description="ParB-like N-terminal" evidence="2">
    <location>
        <begin position="34"/>
        <end position="119"/>
    </location>
</feature>
<evidence type="ECO:0000259" key="2">
    <source>
        <dbReference type="SMART" id="SM00470"/>
    </source>
</evidence>
<feature type="compositionally biased region" description="Pro residues" evidence="1">
    <location>
        <begin position="244"/>
        <end position="274"/>
    </location>
</feature>
<evidence type="ECO:0000313" key="4">
    <source>
        <dbReference type="Proteomes" id="UP000657385"/>
    </source>
</evidence>
<dbReference type="RefSeq" id="WP_196193252.1">
    <property type="nucleotide sequence ID" value="NZ_JADPRT010000003.1"/>
</dbReference>
<dbReference type="SMART" id="SM00470">
    <property type="entry name" value="ParB"/>
    <property type="match status" value="1"/>
</dbReference>
<proteinExistence type="predicted"/>
<feature type="compositionally biased region" description="Pro residues" evidence="1">
    <location>
        <begin position="281"/>
        <end position="304"/>
    </location>
</feature>
<reference evidence="3" key="1">
    <citation type="submission" date="2020-11" db="EMBL/GenBank/DDBJ databases">
        <title>Isolation and identification of active actinomycetes.</title>
        <authorList>
            <person name="Yu B."/>
        </authorList>
    </citation>
    <scope>NUCLEOTIDE SEQUENCE</scope>
    <source>
        <strain evidence="3">NEAU-YB345</strain>
    </source>
</reference>
<feature type="region of interest" description="Disordered" evidence="1">
    <location>
        <begin position="1"/>
        <end position="25"/>
    </location>
</feature>
<organism evidence="3 4">
    <name type="scientific">Streptacidiphilus fuscans</name>
    <dbReference type="NCBI Taxonomy" id="2789292"/>
    <lineage>
        <taxon>Bacteria</taxon>
        <taxon>Bacillati</taxon>
        <taxon>Actinomycetota</taxon>
        <taxon>Actinomycetes</taxon>
        <taxon>Kitasatosporales</taxon>
        <taxon>Streptomycetaceae</taxon>
        <taxon>Streptacidiphilus</taxon>
    </lineage>
</organism>
<comment type="caution">
    <text evidence="3">The sequence shown here is derived from an EMBL/GenBank/DDBJ whole genome shotgun (WGS) entry which is preliminary data.</text>
</comment>
<feature type="region of interest" description="Disordered" evidence="1">
    <location>
        <begin position="234"/>
        <end position="313"/>
    </location>
</feature>
<dbReference type="AlphaFoldDB" id="A0A931AYW4"/>
<dbReference type="EMBL" id="JADPRT010000003">
    <property type="protein sequence ID" value="MBF9068080.1"/>
    <property type="molecule type" value="Genomic_DNA"/>
</dbReference>
<name>A0A931AYW4_9ACTN</name>